<evidence type="ECO:0008006" key="3">
    <source>
        <dbReference type="Google" id="ProtNLM"/>
    </source>
</evidence>
<protein>
    <recommendedName>
        <fullName evidence="3">DUF4034 domain-containing protein</fullName>
    </recommendedName>
</protein>
<name>A0AAE4B053_9ACTN</name>
<evidence type="ECO:0000313" key="1">
    <source>
        <dbReference type="EMBL" id="MDQ0368371.1"/>
    </source>
</evidence>
<dbReference type="EMBL" id="JAUSUZ010000001">
    <property type="protein sequence ID" value="MDQ0368371.1"/>
    <property type="molecule type" value="Genomic_DNA"/>
</dbReference>
<proteinExistence type="predicted"/>
<sequence>MLPPLPAPDFDAATPYPEIAALRTALGAGDWPAVRRLWDAADWAGRSHLVSAASDIERPAEAARLRIVLQTALDADAGDPAAGAMLGAHLVSAGWRIRGSGYARTVSQRQFTDFHEHLRRAEGALIEATARNPENVAAWQWRITSAMGLQLGADEARRRYDRVARVDPHHLKAQASLLQLLCPKWSGSWEQAHTFARERMLAAPEGAHNAVLVLDAHLEHWLSLPGVEDAAYLTSEPVRAEIYEAAHRSVWHPAFRRTVGWVWVLNMFAGIFTMLEDHRAAAGLFAALGPLASRSPWNYLGRDPGETFVRRRADAIAGAGAAA</sequence>
<dbReference type="RefSeq" id="WP_307242898.1">
    <property type="nucleotide sequence ID" value="NZ_JAUSUZ010000001.1"/>
</dbReference>
<evidence type="ECO:0000313" key="2">
    <source>
        <dbReference type="Proteomes" id="UP001240236"/>
    </source>
</evidence>
<organism evidence="1 2">
    <name type="scientific">Catenuloplanes indicus</name>
    <dbReference type="NCBI Taxonomy" id="137267"/>
    <lineage>
        <taxon>Bacteria</taxon>
        <taxon>Bacillati</taxon>
        <taxon>Actinomycetota</taxon>
        <taxon>Actinomycetes</taxon>
        <taxon>Micromonosporales</taxon>
        <taxon>Micromonosporaceae</taxon>
        <taxon>Catenuloplanes</taxon>
    </lineage>
</organism>
<accession>A0AAE4B053</accession>
<gene>
    <name evidence="1" type="ORF">J2S42_005040</name>
</gene>
<reference evidence="1 2" key="1">
    <citation type="submission" date="2023-07" db="EMBL/GenBank/DDBJ databases">
        <title>Sequencing the genomes of 1000 actinobacteria strains.</title>
        <authorList>
            <person name="Klenk H.-P."/>
        </authorList>
    </citation>
    <scope>NUCLEOTIDE SEQUENCE [LARGE SCALE GENOMIC DNA]</scope>
    <source>
        <strain evidence="1 2">DSM 44709</strain>
    </source>
</reference>
<keyword evidence="2" id="KW-1185">Reference proteome</keyword>
<dbReference type="Proteomes" id="UP001240236">
    <property type="component" value="Unassembled WGS sequence"/>
</dbReference>
<dbReference type="AlphaFoldDB" id="A0AAE4B053"/>
<comment type="caution">
    <text evidence="1">The sequence shown here is derived from an EMBL/GenBank/DDBJ whole genome shotgun (WGS) entry which is preliminary data.</text>
</comment>